<dbReference type="EMBL" id="NQMM01000045">
    <property type="protein sequence ID" value="PKQ75036.1"/>
    <property type="molecule type" value="Genomic_DNA"/>
</dbReference>
<keyword evidence="1" id="KW-0812">Transmembrane</keyword>
<dbReference type="Proteomes" id="UP000233467">
    <property type="component" value="Unassembled WGS sequence"/>
</dbReference>
<protein>
    <recommendedName>
        <fullName evidence="4">YgjV family protein</fullName>
    </recommendedName>
</protein>
<keyword evidence="1" id="KW-1133">Transmembrane helix</keyword>
<evidence type="ECO:0008006" key="4">
    <source>
        <dbReference type="Google" id="ProtNLM"/>
    </source>
</evidence>
<dbReference type="RefSeq" id="WP_101325417.1">
    <property type="nucleotide sequence ID" value="NZ_NQMM01000045.1"/>
</dbReference>
<dbReference type="InterPro" id="IPR026267">
    <property type="entry name" value="YgjV"/>
</dbReference>
<feature type="transmembrane region" description="Helical" evidence="1">
    <location>
        <begin position="49"/>
        <end position="73"/>
    </location>
</feature>
<accession>A0A2N3IT37</accession>
<reference evidence="2 3" key="1">
    <citation type="journal article" date="2017" name="Front. Microbiol.">
        <title>Strong Genomic and Phenotypic Heterogeneity in the Aeromonas sobria Species Complex.</title>
        <authorList>
            <person name="Gauthier J."/>
            <person name="Vincent A.T."/>
            <person name="Charette S.J."/>
            <person name="Derome N."/>
        </authorList>
    </citation>
    <scope>NUCLEOTIDE SEQUENCE [LARGE SCALE GENOMIC DNA]</scope>
    <source>
        <strain evidence="2 3">TM18</strain>
    </source>
</reference>
<feature type="transmembrane region" description="Helical" evidence="1">
    <location>
        <begin position="85"/>
        <end position="102"/>
    </location>
</feature>
<feature type="transmembrane region" description="Helical" evidence="1">
    <location>
        <begin position="109"/>
        <end position="128"/>
    </location>
</feature>
<dbReference type="PIRSF" id="PIRSF011443">
    <property type="entry name" value="YgjV"/>
    <property type="match status" value="1"/>
</dbReference>
<feature type="transmembrane region" description="Helical" evidence="1">
    <location>
        <begin position="148"/>
        <end position="165"/>
    </location>
</feature>
<dbReference type="AlphaFoldDB" id="A0A2N3IT37"/>
<dbReference type="Pfam" id="PF10688">
    <property type="entry name" value="Imp-YgjV"/>
    <property type="match status" value="1"/>
</dbReference>
<organism evidence="2 3">
    <name type="scientific">Aeromonas sobria</name>
    <dbReference type="NCBI Taxonomy" id="646"/>
    <lineage>
        <taxon>Bacteria</taxon>
        <taxon>Pseudomonadati</taxon>
        <taxon>Pseudomonadota</taxon>
        <taxon>Gammaproteobacteria</taxon>
        <taxon>Aeromonadales</taxon>
        <taxon>Aeromonadaceae</taxon>
        <taxon>Aeromonas</taxon>
    </lineage>
</organism>
<comment type="caution">
    <text evidence="2">The sequence shown here is derived from an EMBL/GenBank/DDBJ whole genome shotgun (WGS) entry which is preliminary data.</text>
</comment>
<evidence type="ECO:0000313" key="3">
    <source>
        <dbReference type="Proteomes" id="UP000233467"/>
    </source>
</evidence>
<sequence>MTAELNLLAPVWLLLQQHPLAQGIGLAAMLVGVSAFLQRDDKHFRLQLCLYQAAIAFHFFLMGASTAALSAGLSCGRTIASGRTRSPWVMLFFLVLVWALGIPRITETVQWLPIIGTTIGTWGLFRAHGIALRLCMLVGGLCWTSHNILIGSIGGSLIETTFLFVNCHTMYRMWRHPLTITP</sequence>
<evidence type="ECO:0000256" key="1">
    <source>
        <dbReference type="SAM" id="Phobius"/>
    </source>
</evidence>
<keyword evidence="3" id="KW-1185">Reference proteome</keyword>
<feature type="transmembrane region" description="Helical" evidence="1">
    <location>
        <begin position="20"/>
        <end position="37"/>
    </location>
</feature>
<dbReference type="InterPro" id="IPR019629">
    <property type="entry name" value="Uncharacterised_HI1736/YgjV"/>
</dbReference>
<evidence type="ECO:0000313" key="2">
    <source>
        <dbReference type="EMBL" id="PKQ75036.1"/>
    </source>
</evidence>
<proteinExistence type="predicted"/>
<keyword evidence="1" id="KW-0472">Membrane</keyword>
<name>A0A2N3IT37_AERSO</name>
<gene>
    <name evidence="2" type="ORF">CJP16_15670</name>
</gene>